<evidence type="ECO:0000256" key="7">
    <source>
        <dbReference type="ARBA" id="ARBA00049070"/>
    </source>
</evidence>
<dbReference type="Pfam" id="PF16884">
    <property type="entry name" value="ADH_N_2"/>
    <property type="match status" value="1"/>
</dbReference>
<comment type="catalytic activity">
    <reaction evidence="6">
        <text>13,14-dihydro-15-oxo-PGF2alpha + NADP(+) = 15-oxoprostaglandin F2alpha + NADPH + H(+)</text>
        <dbReference type="Rhea" id="RHEA:50588"/>
        <dbReference type="ChEBI" id="CHEBI:15378"/>
        <dbReference type="ChEBI" id="CHEBI:57783"/>
        <dbReference type="ChEBI" id="CHEBI:58349"/>
        <dbReference type="ChEBI" id="CHEBI:133374"/>
        <dbReference type="ChEBI" id="CHEBI:133409"/>
    </reaction>
    <physiologicalReaction direction="right-to-left" evidence="6">
        <dbReference type="Rhea" id="RHEA:50590"/>
    </physiologicalReaction>
</comment>
<evidence type="ECO:0000259" key="8">
    <source>
        <dbReference type="Pfam" id="PF16884"/>
    </source>
</evidence>
<evidence type="ECO:0000313" key="10">
    <source>
        <dbReference type="EMBL" id="CAF3552622.1"/>
    </source>
</evidence>
<dbReference type="EMBL" id="CAJOAY010000132">
    <property type="protein sequence ID" value="CAF3552622.1"/>
    <property type="molecule type" value="Genomic_DNA"/>
</dbReference>
<dbReference type="EC" id="1.3.1.48" evidence="2"/>
<comment type="caution">
    <text evidence="10">The sequence shown here is derived from an EMBL/GenBank/DDBJ whole genome shotgun (WGS) entry which is preliminary data.</text>
</comment>
<reference evidence="10" key="1">
    <citation type="submission" date="2021-02" db="EMBL/GenBank/DDBJ databases">
        <authorList>
            <person name="Nowell W R."/>
        </authorList>
    </citation>
    <scope>NUCLEOTIDE SEQUENCE</scope>
</reference>
<evidence type="ECO:0000256" key="5">
    <source>
        <dbReference type="ARBA" id="ARBA00047878"/>
    </source>
</evidence>
<comment type="catalytic activity">
    <reaction evidence="7">
        <text>13,14-dihydro-15-oxo-prostaglandin E1 + NADP(+) = 15-oxoprostaglandin E1 + NADPH + H(+)</text>
        <dbReference type="Rhea" id="RHEA:50584"/>
        <dbReference type="ChEBI" id="CHEBI:15378"/>
        <dbReference type="ChEBI" id="CHEBI:57401"/>
        <dbReference type="ChEBI" id="CHEBI:57783"/>
        <dbReference type="ChEBI" id="CHEBI:58349"/>
        <dbReference type="ChEBI" id="CHEBI:133408"/>
    </reaction>
    <physiologicalReaction direction="right-to-left" evidence="7">
        <dbReference type="Rhea" id="RHEA:50586"/>
    </physiologicalReaction>
</comment>
<comment type="similarity">
    <text evidence="1">Belongs to the NADP-dependent oxidoreductase L4BD family.</text>
</comment>
<dbReference type="PANTHER" id="PTHR43205:SF7">
    <property type="entry name" value="PROSTAGLANDIN REDUCTASE 1"/>
    <property type="match status" value="1"/>
</dbReference>
<dbReference type="InterPro" id="IPR041694">
    <property type="entry name" value="ADH_N_2"/>
</dbReference>
<dbReference type="GO" id="GO:0047522">
    <property type="term" value="F:15-oxoprostaglandin 13-reductase [NAD(P)+] activity"/>
    <property type="evidence" value="ECO:0007669"/>
    <property type="project" value="UniProtKB-EC"/>
</dbReference>
<gene>
    <name evidence="10" type="ORF">OKA104_LOCUS4172</name>
    <name evidence="9" type="ORF">VCS650_LOCUS8467</name>
</gene>
<protein>
    <recommendedName>
        <fullName evidence="4">15-oxoprostaglandin 13-reductase</fullName>
        <ecNumber evidence="2">1.3.1.48</ecNumber>
    </recommendedName>
    <alternativeName>
        <fullName evidence="4">15-oxoprostaglandin 13-reductase</fullName>
    </alternativeName>
</protein>
<dbReference type="Gene3D" id="3.90.180.10">
    <property type="entry name" value="Medium-chain alcohol dehydrogenases, catalytic domain"/>
    <property type="match status" value="1"/>
</dbReference>
<evidence type="ECO:0000313" key="9">
    <source>
        <dbReference type="EMBL" id="CAF0885126.1"/>
    </source>
</evidence>
<comment type="catalytic activity">
    <reaction evidence="5">
        <text>13,14-dihydro-15-oxo-prostaglandin F1alpha + NADP(+) = 15-oxoprostaglandin F1alpha + NADPH + H(+)</text>
        <dbReference type="Rhea" id="RHEA:50592"/>
        <dbReference type="ChEBI" id="CHEBI:15378"/>
        <dbReference type="ChEBI" id="CHEBI:57783"/>
        <dbReference type="ChEBI" id="CHEBI:58349"/>
        <dbReference type="ChEBI" id="CHEBI:79072"/>
        <dbReference type="ChEBI" id="CHEBI:133411"/>
    </reaction>
    <physiologicalReaction direction="right-to-left" evidence="5">
        <dbReference type="Rhea" id="RHEA:50594"/>
    </physiologicalReaction>
</comment>
<dbReference type="SUPFAM" id="SSF50129">
    <property type="entry name" value="GroES-like"/>
    <property type="match status" value="1"/>
</dbReference>
<dbReference type="GO" id="GO:0006693">
    <property type="term" value="P:prostaglandin metabolic process"/>
    <property type="evidence" value="ECO:0007669"/>
    <property type="project" value="TreeGrafter"/>
</dbReference>
<evidence type="ECO:0000256" key="1">
    <source>
        <dbReference type="ARBA" id="ARBA00010460"/>
    </source>
</evidence>
<sequence>MVKARHWTRPHEFKAEVTEKDFLLVEEDISEDLKDGEVLCEAVYLTVDPYMRLHGELLGKHKTMFGDACAKVIKTRNGKFPLGTLVKSYSGWRTHFVSSDGSDLQPIPFDLGSLSPSITLGVLGMPGYDLLIFS</sequence>
<evidence type="ECO:0000313" key="11">
    <source>
        <dbReference type="Proteomes" id="UP000663881"/>
    </source>
</evidence>
<name>A0A818K2K0_9BILA</name>
<accession>A0A818K2K0</accession>
<evidence type="ECO:0000256" key="6">
    <source>
        <dbReference type="ARBA" id="ARBA00048290"/>
    </source>
</evidence>
<dbReference type="EMBL" id="CAJNON010000056">
    <property type="protein sequence ID" value="CAF0885126.1"/>
    <property type="molecule type" value="Genomic_DNA"/>
</dbReference>
<dbReference type="InterPro" id="IPR045010">
    <property type="entry name" value="MDR_fam"/>
</dbReference>
<dbReference type="Proteomes" id="UP000663881">
    <property type="component" value="Unassembled WGS sequence"/>
</dbReference>
<dbReference type="AlphaFoldDB" id="A0A818K2K0"/>
<dbReference type="PANTHER" id="PTHR43205">
    <property type="entry name" value="PROSTAGLANDIN REDUCTASE"/>
    <property type="match status" value="1"/>
</dbReference>
<dbReference type="Proteomes" id="UP000663891">
    <property type="component" value="Unassembled WGS sequence"/>
</dbReference>
<proteinExistence type="inferred from homology"/>
<dbReference type="InterPro" id="IPR011032">
    <property type="entry name" value="GroES-like_sf"/>
</dbReference>
<feature type="domain" description="Oxidoreductase N-terminal" evidence="8">
    <location>
        <begin position="5"/>
        <end position="106"/>
    </location>
</feature>
<evidence type="ECO:0000256" key="3">
    <source>
        <dbReference type="ARBA" id="ARBA00023002"/>
    </source>
</evidence>
<evidence type="ECO:0000256" key="2">
    <source>
        <dbReference type="ARBA" id="ARBA00011981"/>
    </source>
</evidence>
<organism evidence="10 11">
    <name type="scientific">Adineta steineri</name>
    <dbReference type="NCBI Taxonomy" id="433720"/>
    <lineage>
        <taxon>Eukaryota</taxon>
        <taxon>Metazoa</taxon>
        <taxon>Spiralia</taxon>
        <taxon>Gnathifera</taxon>
        <taxon>Rotifera</taxon>
        <taxon>Eurotatoria</taxon>
        <taxon>Bdelloidea</taxon>
        <taxon>Adinetida</taxon>
        <taxon>Adinetidae</taxon>
        <taxon>Adineta</taxon>
    </lineage>
</organism>
<evidence type="ECO:0000256" key="4">
    <source>
        <dbReference type="ARBA" id="ARBA00033119"/>
    </source>
</evidence>
<keyword evidence="3" id="KW-0560">Oxidoreductase</keyword>
<dbReference type="OrthoDB" id="809632at2759"/>